<accession>A0A191US22</accession>
<name>A0A191US22_CHRPA</name>
<feature type="signal peptide" evidence="1">
    <location>
        <begin position="1"/>
        <end position="20"/>
    </location>
</feature>
<feature type="chain" id="PRO_5008248293" evidence="1">
    <location>
        <begin position="21"/>
        <end position="165"/>
    </location>
</feature>
<keyword evidence="1" id="KW-0732">Signal</keyword>
<reference evidence="2" key="1">
    <citation type="submission" date="2016-04" db="EMBL/GenBank/DDBJ databases">
        <title>Antenna Transcriptome Analysis with an Emphasis on Chemoreception Genes in Chrysopa pallens.</title>
        <authorList>
            <person name="Wang J."/>
            <person name="Liu C."/>
            <person name="Guo Y."/>
        </authorList>
    </citation>
    <scope>NUCLEOTIDE SEQUENCE</scope>
</reference>
<dbReference type="AlphaFoldDB" id="A0A191US22"/>
<sequence length="165" mass="18424">MMKYSIINLLICIIFIFNNAENSTANVAMLMEWGQGLMAMTQKFTNAKNECFNMGKIAPAELQSIDFTQIFSRNQKCYLACIYKLAGVMHLGRFNPDGFIQMIPEETLRLDKTGILQRFKSFSARCNAAINQQFSAGNASDECDIAGLIAKCFKQQGNSPLSQHG</sequence>
<dbReference type="InterPro" id="IPR006170">
    <property type="entry name" value="PBP/GOBP"/>
</dbReference>
<dbReference type="EMBL" id="KX058021">
    <property type="protein sequence ID" value="ANJ05008.1"/>
    <property type="molecule type" value="mRNA"/>
</dbReference>
<evidence type="ECO:0000256" key="1">
    <source>
        <dbReference type="SAM" id="SignalP"/>
    </source>
</evidence>
<evidence type="ECO:0000313" key="2">
    <source>
        <dbReference type="EMBL" id="ANJ05008.1"/>
    </source>
</evidence>
<protein>
    <submittedName>
        <fullName evidence="2">General odorant-binding protein</fullName>
    </submittedName>
</protein>
<dbReference type="CDD" id="cd23992">
    <property type="entry name" value="PBP_GOBP"/>
    <property type="match status" value="1"/>
</dbReference>
<dbReference type="SUPFAM" id="SSF47565">
    <property type="entry name" value="Insect pheromone/odorant-binding proteins"/>
    <property type="match status" value="1"/>
</dbReference>
<dbReference type="InterPro" id="IPR036728">
    <property type="entry name" value="PBP_GOBP_sf"/>
</dbReference>
<organism evidence="2">
    <name type="scientific">Chrysopa pallens</name>
    <name type="common">Green lacewing</name>
    <name type="synonym">Hemerobius pallens</name>
    <dbReference type="NCBI Taxonomy" id="417485"/>
    <lineage>
        <taxon>Eukaryota</taxon>
        <taxon>Metazoa</taxon>
        <taxon>Ecdysozoa</taxon>
        <taxon>Arthropoda</taxon>
        <taxon>Hexapoda</taxon>
        <taxon>Insecta</taxon>
        <taxon>Pterygota</taxon>
        <taxon>Neoptera</taxon>
        <taxon>Endopterygota</taxon>
        <taxon>Neuroptera</taxon>
        <taxon>Hemerobiiformia</taxon>
        <taxon>Chrysopidae</taxon>
        <taxon>Chrysopinae</taxon>
        <taxon>Chrysopa</taxon>
    </lineage>
</organism>
<dbReference type="GO" id="GO:0005549">
    <property type="term" value="F:odorant binding"/>
    <property type="evidence" value="ECO:0007669"/>
    <property type="project" value="InterPro"/>
</dbReference>
<proteinExistence type="evidence at transcript level"/>
<dbReference type="Gene3D" id="1.10.238.20">
    <property type="entry name" value="Pheromone/general odorant binding protein domain"/>
    <property type="match status" value="1"/>
</dbReference>
<dbReference type="Pfam" id="PF01395">
    <property type="entry name" value="PBP_GOBP"/>
    <property type="match status" value="1"/>
</dbReference>